<evidence type="ECO:0000256" key="1">
    <source>
        <dbReference type="SAM" id="SignalP"/>
    </source>
</evidence>
<keyword evidence="1" id="KW-0732">Signal</keyword>
<reference evidence="3" key="1">
    <citation type="submission" date="2023-01" db="EMBL/GenBank/DDBJ databases">
        <title>Key to firefly adult light organ development and bioluminescence: homeobox transcription factors regulate luciferase expression and transportation to peroxisome.</title>
        <authorList>
            <person name="Fu X."/>
        </authorList>
    </citation>
    <scope>NUCLEOTIDE SEQUENCE [LARGE SCALE GENOMIC DNA]</scope>
</reference>
<organism evidence="2 3">
    <name type="scientific">Aquatica leii</name>
    <dbReference type="NCBI Taxonomy" id="1421715"/>
    <lineage>
        <taxon>Eukaryota</taxon>
        <taxon>Metazoa</taxon>
        <taxon>Ecdysozoa</taxon>
        <taxon>Arthropoda</taxon>
        <taxon>Hexapoda</taxon>
        <taxon>Insecta</taxon>
        <taxon>Pterygota</taxon>
        <taxon>Neoptera</taxon>
        <taxon>Endopterygota</taxon>
        <taxon>Coleoptera</taxon>
        <taxon>Polyphaga</taxon>
        <taxon>Elateriformia</taxon>
        <taxon>Elateroidea</taxon>
        <taxon>Lampyridae</taxon>
        <taxon>Luciolinae</taxon>
        <taxon>Aquatica</taxon>
    </lineage>
</organism>
<evidence type="ECO:0000313" key="2">
    <source>
        <dbReference type="EMBL" id="KAK4878695.1"/>
    </source>
</evidence>
<feature type="chain" id="PRO_5042899622" evidence="1">
    <location>
        <begin position="21"/>
        <end position="284"/>
    </location>
</feature>
<name>A0AAN7P205_9COLE</name>
<protein>
    <submittedName>
        <fullName evidence="2">Uncharacterized protein</fullName>
    </submittedName>
</protein>
<dbReference type="EMBL" id="JARPUR010000004">
    <property type="protein sequence ID" value="KAK4878695.1"/>
    <property type="molecule type" value="Genomic_DNA"/>
</dbReference>
<comment type="caution">
    <text evidence="2">The sequence shown here is derived from an EMBL/GenBank/DDBJ whole genome shotgun (WGS) entry which is preliminary data.</text>
</comment>
<gene>
    <name evidence="2" type="ORF">RN001_011201</name>
</gene>
<sequence length="284" mass="32002">MRKFVIIFALVLASNQECASQLIVSRGSAEVEKPLLLDSFLPASMQIIAYVTDLMKYETKPADDLTTTTSVRPTPSHKPGIYSPLVPKVNEHAMQYLHPRFKSNGGAVDPSDRNTELEKVRSSNLLPSDIDLLGAGPVSLLKLITNNEQEDPSASDVDRVRAFSENYDDWYRRQQFVIGGKKPPPTRAYVTLLSLYDLLNQESKKLHLNKYGGYTGEVLRVLQTTSKGTSAEQLYMVLDKMVKRRDSKETKTHEKVTALLKDFEDPKSYLNDALKYIPPLYFAL</sequence>
<keyword evidence="3" id="KW-1185">Reference proteome</keyword>
<evidence type="ECO:0000313" key="3">
    <source>
        <dbReference type="Proteomes" id="UP001353858"/>
    </source>
</evidence>
<accession>A0AAN7P205</accession>
<dbReference type="AlphaFoldDB" id="A0AAN7P205"/>
<dbReference type="Proteomes" id="UP001353858">
    <property type="component" value="Unassembled WGS sequence"/>
</dbReference>
<feature type="signal peptide" evidence="1">
    <location>
        <begin position="1"/>
        <end position="20"/>
    </location>
</feature>
<proteinExistence type="predicted"/>